<name>A0A8H4W1M5_9HELO</name>
<dbReference type="PANTHER" id="PTHR46082:SF6">
    <property type="entry name" value="AAA+ ATPASE DOMAIN-CONTAINING PROTEIN-RELATED"/>
    <property type="match status" value="1"/>
</dbReference>
<evidence type="ECO:0000313" key="2">
    <source>
        <dbReference type="Proteomes" id="UP000566819"/>
    </source>
</evidence>
<dbReference type="Gene3D" id="3.40.50.300">
    <property type="entry name" value="P-loop containing nucleotide triphosphate hydrolases"/>
    <property type="match status" value="1"/>
</dbReference>
<dbReference type="EMBL" id="JAAMPI010000810">
    <property type="protein sequence ID" value="KAF4628455.1"/>
    <property type="molecule type" value="Genomic_DNA"/>
</dbReference>
<dbReference type="SUPFAM" id="SSF52540">
    <property type="entry name" value="P-loop containing nucleoside triphosphate hydrolases"/>
    <property type="match status" value="1"/>
</dbReference>
<organism evidence="1 2">
    <name type="scientific">Cudoniella acicularis</name>
    <dbReference type="NCBI Taxonomy" id="354080"/>
    <lineage>
        <taxon>Eukaryota</taxon>
        <taxon>Fungi</taxon>
        <taxon>Dikarya</taxon>
        <taxon>Ascomycota</taxon>
        <taxon>Pezizomycotina</taxon>
        <taxon>Leotiomycetes</taxon>
        <taxon>Helotiales</taxon>
        <taxon>Tricladiaceae</taxon>
        <taxon>Cudoniella</taxon>
    </lineage>
</organism>
<reference evidence="1 2" key="1">
    <citation type="submission" date="2020-03" db="EMBL/GenBank/DDBJ databases">
        <title>Draft Genome Sequence of Cudoniella acicularis.</title>
        <authorList>
            <person name="Buettner E."/>
            <person name="Kellner H."/>
        </authorList>
    </citation>
    <scope>NUCLEOTIDE SEQUENCE [LARGE SCALE GENOMIC DNA]</scope>
    <source>
        <strain evidence="1 2">DSM 108380</strain>
    </source>
</reference>
<proteinExistence type="predicted"/>
<dbReference type="SUPFAM" id="SSF48452">
    <property type="entry name" value="TPR-like"/>
    <property type="match status" value="2"/>
</dbReference>
<gene>
    <name evidence="1" type="ORF">G7Y89_g9692</name>
</gene>
<evidence type="ECO:0000313" key="1">
    <source>
        <dbReference type="EMBL" id="KAF4628455.1"/>
    </source>
</evidence>
<dbReference type="AlphaFoldDB" id="A0A8H4W1M5"/>
<dbReference type="InterPro" id="IPR027417">
    <property type="entry name" value="P-loop_NTPase"/>
</dbReference>
<dbReference type="PANTHER" id="PTHR46082">
    <property type="entry name" value="ATP/GTP-BINDING PROTEIN-RELATED"/>
    <property type="match status" value="1"/>
</dbReference>
<dbReference type="Pfam" id="PF13374">
    <property type="entry name" value="TPR_10"/>
    <property type="match status" value="2"/>
</dbReference>
<protein>
    <recommendedName>
        <fullName evidence="3">AAA+ ATPase domain-containing protein</fullName>
    </recommendedName>
</protein>
<evidence type="ECO:0008006" key="3">
    <source>
        <dbReference type="Google" id="ProtNLM"/>
    </source>
</evidence>
<dbReference type="Gene3D" id="1.25.40.10">
    <property type="entry name" value="Tetratricopeptide repeat domain"/>
    <property type="match status" value="2"/>
</dbReference>
<dbReference type="InterPro" id="IPR053137">
    <property type="entry name" value="NLR-like"/>
</dbReference>
<sequence>MYEPFANNLGTASLLKHLNGARRSVEKLNDASSLESEVTDLLEQIKDLIAVTASLDDLATAERRFSKPSSPLSAVDLVHLHSVCGSTATLTQECVEFVELLHSGLEDVIREREIIGWATTDSRLGSQPWYNELYEALKLRTEVLQVLLLAINLLRYKNDTDDDGNLSAEARSYASRLQYQIVLVSPKLGGADKYSTAVLRKAVAAATGVTMHVPISFNKHFAIGRSVKSFYTGRETQMAKIETAFEDTACNSQKRFVIYGIGGSGKTELALKYAESYQQKYWGVFFVDGSSRKNASGSYSEIATIGGVEPNEKAAKNWLMTRALPWLLIIDSADDDEVRLEDLLPAGTKGCILVTSRNPAHKSYGTVGEKSLELLPMESEEANELILRAAHEPSPWAKAIKDSASIICQALGFLPLALVHAGKAILEGSCNWQEYLGFYEKQMQRIRRTRLHRRDKSLSRNRKCSEEDADNMNVFASYEILYQSLESSQEQSFQDAVELLHMFSYLHFQNIRLDILINAATNPLKETKQREKEAGENKELEKKLAKIRRRTWSSWLREQAYGLIQYLDTPPPLPAALKNPDSLGQRDFEDEVHVRLGMALMVLVSRSLITKQNRLESRYSMHPLVHKWVRERPEMSASQQALWCQVTATVLARSILFPPLGDSENERSMRRELLPHIIHVRSCQQGIQDRLKKNRAGREKSPWPMIETNFGRHQALEAARFSRVYSECGSFKDALELQEKVRDFVIQALGEEHPLSIQITLFLTGTLWELSRVAEATKLQRRLYDVCVKSLGQDHPLTLRVTDLLGSSLCFQGGWTESLALHQRAVEGLSRVFGDDHQNTLKAISNLARVRLRSMEFKKASELHLVAWRGMKEKLGESHMDTLICLEDLAMSRIRLGKQHLDECHEMMTFVLGHRRKTLGKEQPYTLLAICNLGRVKSAMGNHDEAARMMKDAIEVAKRNLGDDHFGVLAGNTHYAQVLVHLGRCEEAEEIFRKVVAKPQYKKASEEDGEHPDRMIALWYLTGCLEKQGKFQEALEICEGLVVSLQEIGGKGRGTKHKFAALVQEEVSKLEEKMQNSVQSADADHTVPAEL</sequence>
<keyword evidence="2" id="KW-1185">Reference proteome</keyword>
<dbReference type="OrthoDB" id="5086500at2759"/>
<dbReference type="Pfam" id="PF13424">
    <property type="entry name" value="TPR_12"/>
    <property type="match status" value="2"/>
</dbReference>
<accession>A0A8H4W1M5</accession>
<comment type="caution">
    <text evidence="1">The sequence shown here is derived from an EMBL/GenBank/DDBJ whole genome shotgun (WGS) entry which is preliminary data.</text>
</comment>
<dbReference type="InterPro" id="IPR011990">
    <property type="entry name" value="TPR-like_helical_dom_sf"/>
</dbReference>
<dbReference type="Proteomes" id="UP000566819">
    <property type="component" value="Unassembled WGS sequence"/>
</dbReference>